<evidence type="ECO:0000259" key="1">
    <source>
        <dbReference type="Pfam" id="PF03732"/>
    </source>
</evidence>
<proteinExistence type="predicted"/>
<reference evidence="2 3" key="1">
    <citation type="journal article" date="2020" name="Mol. Biol. Evol.">
        <title>Distinct Expression and Methylation Patterns for Genes with Different Fates following a Single Whole-Genome Duplication in Flowering Plants.</title>
        <authorList>
            <person name="Shi T."/>
            <person name="Rahmani R.S."/>
            <person name="Gugger P.F."/>
            <person name="Wang M."/>
            <person name="Li H."/>
            <person name="Zhang Y."/>
            <person name="Li Z."/>
            <person name="Wang Q."/>
            <person name="Van de Peer Y."/>
            <person name="Marchal K."/>
            <person name="Chen J."/>
        </authorList>
    </citation>
    <scope>NUCLEOTIDE SEQUENCE [LARGE SCALE GENOMIC DNA]</scope>
    <source>
        <tissue evidence="2">Leaf</tissue>
    </source>
</reference>
<dbReference type="Pfam" id="PF03732">
    <property type="entry name" value="Retrotrans_gag"/>
    <property type="match status" value="1"/>
</dbReference>
<dbReference type="EMBL" id="DUZY01000002">
    <property type="protein sequence ID" value="DAD29946.1"/>
    <property type="molecule type" value="Genomic_DNA"/>
</dbReference>
<comment type="caution">
    <text evidence="2">The sequence shown here is derived from an EMBL/GenBank/DDBJ whole genome shotgun (WGS) entry which is preliminary data.</text>
</comment>
<keyword evidence="3" id="KW-1185">Reference proteome</keyword>
<sequence>MVYATHLLQGVANDWWTQEQVYEENKGNCTWDTFVKALYKHYFPKSVRQQKERKFLDLVQGNRTVD</sequence>
<dbReference type="AlphaFoldDB" id="A0A822YG42"/>
<gene>
    <name evidence="2" type="ORF">HUJ06_031414</name>
</gene>
<evidence type="ECO:0000313" key="2">
    <source>
        <dbReference type="EMBL" id="DAD29946.1"/>
    </source>
</evidence>
<feature type="domain" description="Retrotransposon gag" evidence="1">
    <location>
        <begin position="3"/>
        <end position="65"/>
    </location>
</feature>
<name>A0A822YG42_NELNU</name>
<accession>A0A822YG42</accession>
<evidence type="ECO:0000313" key="3">
    <source>
        <dbReference type="Proteomes" id="UP000607653"/>
    </source>
</evidence>
<dbReference type="InterPro" id="IPR005162">
    <property type="entry name" value="Retrotrans_gag_dom"/>
</dbReference>
<protein>
    <recommendedName>
        <fullName evidence="1">Retrotransposon gag domain-containing protein</fullName>
    </recommendedName>
</protein>
<dbReference type="Proteomes" id="UP000607653">
    <property type="component" value="Unassembled WGS sequence"/>
</dbReference>
<organism evidence="2 3">
    <name type="scientific">Nelumbo nucifera</name>
    <name type="common">Sacred lotus</name>
    <dbReference type="NCBI Taxonomy" id="4432"/>
    <lineage>
        <taxon>Eukaryota</taxon>
        <taxon>Viridiplantae</taxon>
        <taxon>Streptophyta</taxon>
        <taxon>Embryophyta</taxon>
        <taxon>Tracheophyta</taxon>
        <taxon>Spermatophyta</taxon>
        <taxon>Magnoliopsida</taxon>
        <taxon>Proteales</taxon>
        <taxon>Nelumbonaceae</taxon>
        <taxon>Nelumbo</taxon>
    </lineage>
</organism>